<reference evidence="2" key="1">
    <citation type="submission" date="2023-06" db="EMBL/GenBank/DDBJ databases">
        <title>Genomic of Parafulvivirga corallium.</title>
        <authorList>
            <person name="Wang G."/>
        </authorList>
    </citation>
    <scope>NUCLEOTIDE SEQUENCE</scope>
    <source>
        <strain evidence="2">BMA10</strain>
    </source>
</reference>
<dbReference type="NCBIfam" id="TIGR04183">
    <property type="entry name" value="Por_Secre_tail"/>
    <property type="match status" value="1"/>
</dbReference>
<dbReference type="InterPro" id="IPR026444">
    <property type="entry name" value="Secre_tail"/>
</dbReference>
<dbReference type="EMBL" id="JAUJEA010000010">
    <property type="protein sequence ID" value="MDN5204303.1"/>
    <property type="molecule type" value="Genomic_DNA"/>
</dbReference>
<name>A0ABT8KXG7_9BACT</name>
<dbReference type="Gene3D" id="2.60.40.1080">
    <property type="match status" value="1"/>
</dbReference>
<comment type="caution">
    <text evidence="2">The sequence shown here is derived from an EMBL/GenBank/DDBJ whole genome shotgun (WGS) entry which is preliminary data.</text>
</comment>
<dbReference type="PANTHER" id="PTHR35580">
    <property type="entry name" value="CELL SURFACE GLYCOPROTEIN (S-LAYER PROTEIN)-LIKE PROTEIN"/>
    <property type="match status" value="1"/>
</dbReference>
<dbReference type="Proteomes" id="UP001172082">
    <property type="component" value="Unassembled WGS sequence"/>
</dbReference>
<sequence>MSKISIALFFLLLSVYTSAQDIVWVKSFGGINDDIAFATVVLDDNNNSYLTGTFSGSIELGSENNKHTLSAVDEDIFIVKLDPDGEVVWVNSLDYGDFDNGTGLAVNTNGEIYLSGILDDESNVGLVLTITKLSPEGNPLWNRQIPLDDYSFNGLAIDDKNNIYVTGGYFDPIEFNIGSENLALTPVGNADMFLLKLNESGELVWIKIFGNSDALIGGISVKTHNNSVYIHGLFQGTVDMNPGSGIFNLTASGFVDSYIVGLDTDGNFERAINLLSGKFETDRVTSFTLDSDNNIYTTGFFSGSADLFPGGQSMNHQSNGASDIFIQKLSPQGSLLLSKSLGGMSDDSGVSIEVDTEKNMYITGGFSDDMNVGSEENEEILIPENDTDLYILKLNEDGDFKWAKTFQYTYATSRVNYEQEVFTSGFFEGSVDFEDTDIETIVSNGDSDFYVQKIISQDGGGGQNNSPKVENPIMDLSLTEGFGTNNINISSVFLDSDGDDLNLSASSSDESVVTAAISESTLILTEVGVGNADISVIADDGKGGTVNDSFTVEIKDRETITSINALSSDNNIAIFPNPADDILIITFNDNGAVREPKVEFYDFLGKRYSVKLYKSSDGLKIDLAGIGKGTYIAKVITKEASKIEVILIK</sequence>
<evidence type="ECO:0000313" key="2">
    <source>
        <dbReference type="EMBL" id="MDN5204303.1"/>
    </source>
</evidence>
<gene>
    <name evidence="2" type="ORF">QQ008_23120</name>
</gene>
<dbReference type="Gene3D" id="2.120.10.30">
    <property type="entry name" value="TolB, C-terminal domain"/>
    <property type="match status" value="1"/>
</dbReference>
<evidence type="ECO:0000259" key="1">
    <source>
        <dbReference type="Pfam" id="PF18962"/>
    </source>
</evidence>
<dbReference type="InterPro" id="IPR011042">
    <property type="entry name" value="6-blade_b-propeller_TolB-like"/>
</dbReference>
<organism evidence="2 3">
    <name type="scientific">Splendidivirga corallicola</name>
    <dbReference type="NCBI Taxonomy" id="3051826"/>
    <lineage>
        <taxon>Bacteria</taxon>
        <taxon>Pseudomonadati</taxon>
        <taxon>Bacteroidota</taxon>
        <taxon>Cytophagia</taxon>
        <taxon>Cytophagales</taxon>
        <taxon>Splendidivirgaceae</taxon>
        <taxon>Splendidivirga</taxon>
    </lineage>
</organism>
<feature type="domain" description="Secretion system C-terminal sorting" evidence="1">
    <location>
        <begin position="574"/>
        <end position="644"/>
    </location>
</feature>
<evidence type="ECO:0000313" key="3">
    <source>
        <dbReference type="Proteomes" id="UP001172082"/>
    </source>
</evidence>
<keyword evidence="3" id="KW-1185">Reference proteome</keyword>
<dbReference type="Pfam" id="PF18962">
    <property type="entry name" value="Por_Secre_tail"/>
    <property type="match status" value="1"/>
</dbReference>
<dbReference type="PANTHER" id="PTHR35580:SF1">
    <property type="entry name" value="PHYTASE-LIKE DOMAIN-CONTAINING PROTEIN"/>
    <property type="match status" value="1"/>
</dbReference>
<protein>
    <submittedName>
        <fullName evidence="2">T9SS type A sorting domain-containing protein</fullName>
    </submittedName>
</protein>
<accession>A0ABT8KXG7</accession>
<dbReference type="RefSeq" id="WP_346754328.1">
    <property type="nucleotide sequence ID" value="NZ_JAUJEA010000010.1"/>
</dbReference>
<proteinExistence type="predicted"/>
<dbReference type="InterPro" id="IPR052918">
    <property type="entry name" value="Motility_Chemotaxis_Reg"/>
</dbReference>
<dbReference type="SUPFAM" id="SSF101898">
    <property type="entry name" value="NHL repeat"/>
    <property type="match status" value="1"/>
</dbReference>